<dbReference type="Gene3D" id="3.40.50.2000">
    <property type="entry name" value="Glycogen Phosphorylase B"/>
    <property type="match status" value="2"/>
</dbReference>
<dbReference type="CDD" id="cd03794">
    <property type="entry name" value="GT4_WbuB-like"/>
    <property type="match status" value="1"/>
</dbReference>
<keyword evidence="1 3" id="KW-0808">Transferase</keyword>
<protein>
    <submittedName>
        <fullName evidence="3">Glycosyltransferase WbuB</fullName>
    </submittedName>
</protein>
<organism evidence="3 4">
    <name type="scientific">Aliidiomarina shirensis</name>
    <dbReference type="NCBI Taxonomy" id="1048642"/>
    <lineage>
        <taxon>Bacteria</taxon>
        <taxon>Pseudomonadati</taxon>
        <taxon>Pseudomonadota</taxon>
        <taxon>Gammaproteobacteria</taxon>
        <taxon>Alteromonadales</taxon>
        <taxon>Idiomarinaceae</taxon>
        <taxon>Aliidiomarina</taxon>
    </lineage>
</organism>
<gene>
    <name evidence="3" type="ORF">CWE13_04970</name>
</gene>
<evidence type="ECO:0000313" key="4">
    <source>
        <dbReference type="Proteomes" id="UP000286934"/>
    </source>
</evidence>
<dbReference type="SUPFAM" id="SSF53756">
    <property type="entry name" value="UDP-Glycosyltransferase/glycogen phosphorylase"/>
    <property type="match status" value="1"/>
</dbReference>
<dbReference type="EMBL" id="PIPP01000002">
    <property type="protein sequence ID" value="RUO37789.1"/>
    <property type="molecule type" value="Genomic_DNA"/>
</dbReference>
<dbReference type="GO" id="GO:0009103">
    <property type="term" value="P:lipopolysaccharide biosynthetic process"/>
    <property type="evidence" value="ECO:0007669"/>
    <property type="project" value="TreeGrafter"/>
</dbReference>
<evidence type="ECO:0000313" key="3">
    <source>
        <dbReference type="EMBL" id="RUO37789.1"/>
    </source>
</evidence>
<comment type="caution">
    <text evidence="3">The sequence shown here is derived from an EMBL/GenBank/DDBJ whole genome shotgun (WGS) entry which is preliminary data.</text>
</comment>
<dbReference type="PANTHER" id="PTHR46401">
    <property type="entry name" value="GLYCOSYLTRANSFERASE WBBK-RELATED"/>
    <property type="match status" value="1"/>
</dbReference>
<name>A0A432WVL1_9GAMM</name>
<dbReference type="Pfam" id="PF13439">
    <property type="entry name" value="Glyco_transf_4"/>
    <property type="match status" value="1"/>
</dbReference>
<evidence type="ECO:0000259" key="2">
    <source>
        <dbReference type="Pfam" id="PF13439"/>
    </source>
</evidence>
<dbReference type="GO" id="GO:0016757">
    <property type="term" value="F:glycosyltransferase activity"/>
    <property type="evidence" value="ECO:0007669"/>
    <property type="project" value="TreeGrafter"/>
</dbReference>
<dbReference type="InterPro" id="IPR028098">
    <property type="entry name" value="Glyco_trans_4-like_N"/>
</dbReference>
<reference evidence="4" key="1">
    <citation type="journal article" date="2018" name="Front. Microbiol.">
        <title>Genome-Based Analysis Reveals the Taxonomy and Diversity of the Family Idiomarinaceae.</title>
        <authorList>
            <person name="Liu Y."/>
            <person name="Lai Q."/>
            <person name="Shao Z."/>
        </authorList>
    </citation>
    <scope>NUCLEOTIDE SEQUENCE [LARGE SCALE GENOMIC DNA]</scope>
    <source>
        <strain evidence="4">AIS</strain>
    </source>
</reference>
<dbReference type="PANTHER" id="PTHR46401:SF2">
    <property type="entry name" value="GLYCOSYLTRANSFERASE WBBK-RELATED"/>
    <property type="match status" value="1"/>
</dbReference>
<sequence>MCHELAQELIRMGHNVIVVTPEPSLNTASTLEVFEGVQVLRFKTGKLKGAGKVRRALNETVLSWRAWRGINSKLKKQDIDAVVYYSPSIFWGPLVKKLKAQHKCKTYLILRDFFPQWAIDEKIIRAGSPIEKYFRYFEAQTYRAADTIGVMSENNLALFKASHNTSATVEVLRNWAAIGEKIAPEKHVSVRAKLNLENKVIFFYGGNIGVAQDMANLMRLARSLRHRSEAHFLFVGAGDEVELVKKLARDWDLQNFTYLPSIQQAAFDSLLSEVDVGLFTLSKNHTTHNFPGKLLGYMAHAKPILGSVNKDNDLMPLLNGMGAGFVRLNGDDEELYRAAEQLLDSSELRKEQGINGLQLLRDEFSVESIAQQILARTGG</sequence>
<dbReference type="AlphaFoldDB" id="A0A432WVL1"/>
<accession>A0A432WVL1</accession>
<dbReference type="Pfam" id="PF13692">
    <property type="entry name" value="Glyco_trans_1_4"/>
    <property type="match status" value="1"/>
</dbReference>
<proteinExistence type="predicted"/>
<feature type="domain" description="Glycosyltransferase subfamily 4-like N-terminal" evidence="2">
    <location>
        <begin position="2"/>
        <end position="174"/>
    </location>
</feature>
<dbReference type="Proteomes" id="UP000286934">
    <property type="component" value="Unassembled WGS sequence"/>
</dbReference>
<evidence type="ECO:0000256" key="1">
    <source>
        <dbReference type="ARBA" id="ARBA00022679"/>
    </source>
</evidence>
<dbReference type="OrthoDB" id="9787293at2"/>
<keyword evidence="4" id="KW-1185">Reference proteome</keyword>